<evidence type="ECO:0000256" key="17">
    <source>
        <dbReference type="RuleBase" id="RU003376"/>
    </source>
</evidence>
<comment type="similarity">
    <text evidence="2 17">Belongs to the cytochrome c oxidase subunit 3 family.</text>
</comment>
<evidence type="ECO:0000256" key="6">
    <source>
        <dbReference type="ARBA" id="ARBA00022475"/>
    </source>
</evidence>
<feature type="transmembrane region" description="Helical" evidence="18">
    <location>
        <begin position="184"/>
        <end position="206"/>
    </location>
</feature>
<keyword evidence="10" id="KW-0560">Oxidoreductase</keyword>
<dbReference type="CDD" id="cd02863">
    <property type="entry name" value="Ubiquinol_oxidase_III"/>
    <property type="match status" value="1"/>
</dbReference>
<feature type="transmembrane region" description="Helical" evidence="18">
    <location>
        <begin position="137"/>
        <end position="163"/>
    </location>
</feature>
<dbReference type="InterPro" id="IPR035973">
    <property type="entry name" value="Cyt_c_oxidase_su3-like_sf"/>
</dbReference>
<evidence type="ECO:0000256" key="14">
    <source>
        <dbReference type="ARBA" id="ARBA00031884"/>
    </source>
</evidence>
<protein>
    <recommendedName>
        <fullName evidence="4">Cytochrome bo(3) ubiquinol oxidase subunit 3</fullName>
    </recommendedName>
    <alternativeName>
        <fullName evidence="15">Cytochrome o ubiquinol oxidase subunit 3</fullName>
    </alternativeName>
    <alternativeName>
        <fullName evidence="13">Oxidase bo(3) subunit 3</fullName>
    </alternativeName>
    <alternativeName>
        <fullName evidence="16">Ubiquinol oxidase polypeptide III</fullName>
    </alternativeName>
    <alternativeName>
        <fullName evidence="14">Ubiquinol oxidase subunit 3</fullName>
    </alternativeName>
</protein>
<evidence type="ECO:0000256" key="5">
    <source>
        <dbReference type="ARBA" id="ARBA00022448"/>
    </source>
</evidence>
<dbReference type="InterPro" id="IPR033946">
    <property type="entry name" value="Ubiquinol_oxase_su3_dom"/>
</dbReference>
<evidence type="ECO:0000256" key="16">
    <source>
        <dbReference type="ARBA" id="ARBA00032717"/>
    </source>
</evidence>
<sequence>MAEVLHQQGHGHDDHHHHDDTDITVFGFWTYLMSDLVLFGTLFIAYIVLHSHIPAGTPSPAELFSESLSYVLVETFALLISSVTFGFAVLARYKNNANGVITWLVVTWLFGAAFIGMEINEFHHLVMAGHGPSHSAFLSAFFTLVGTHGIHVTSGLVWMIVLICQIKKDGLTLPNTRRLACLSLFWHFLDIVWICVFSVVYLMGAIS</sequence>
<evidence type="ECO:0000313" key="20">
    <source>
        <dbReference type="EMBL" id="MEB5476246.1"/>
    </source>
</evidence>
<dbReference type="InterPro" id="IPR014206">
    <property type="entry name" value="Cyt_c_ubiqinol_oxidase_su3"/>
</dbReference>
<keyword evidence="11 18" id="KW-0472">Membrane</keyword>
<dbReference type="PROSITE" id="PS50253">
    <property type="entry name" value="COX3"/>
    <property type="match status" value="1"/>
</dbReference>
<accession>A0ABU6DQW2</accession>
<dbReference type="InterPro" id="IPR013833">
    <property type="entry name" value="Cyt_c_oxidase_su3_a-hlx"/>
</dbReference>
<feature type="transmembrane region" description="Helical" evidence="18">
    <location>
        <begin position="69"/>
        <end position="90"/>
    </location>
</feature>
<comment type="subunit">
    <text evidence="3">Heterooctamer of two A chains, two B chains, two C chains and two D chains.</text>
</comment>
<evidence type="ECO:0000256" key="11">
    <source>
        <dbReference type="ARBA" id="ARBA00023136"/>
    </source>
</evidence>
<evidence type="ECO:0000256" key="3">
    <source>
        <dbReference type="ARBA" id="ARBA00011700"/>
    </source>
</evidence>
<comment type="subcellular location">
    <subcellularLocation>
        <location evidence="1 17">Cell membrane</location>
        <topology evidence="1 17">Multi-pass membrane protein</topology>
    </subcellularLocation>
</comment>
<dbReference type="InterPro" id="IPR024791">
    <property type="entry name" value="Cyt_c/ubiquinol_Oxase_su3"/>
</dbReference>
<evidence type="ECO:0000256" key="9">
    <source>
        <dbReference type="ARBA" id="ARBA00022989"/>
    </source>
</evidence>
<dbReference type="Proteomes" id="UP001339883">
    <property type="component" value="Unassembled WGS sequence"/>
</dbReference>
<evidence type="ECO:0000256" key="2">
    <source>
        <dbReference type="ARBA" id="ARBA00010581"/>
    </source>
</evidence>
<evidence type="ECO:0000256" key="1">
    <source>
        <dbReference type="ARBA" id="ARBA00004651"/>
    </source>
</evidence>
<evidence type="ECO:0000256" key="13">
    <source>
        <dbReference type="ARBA" id="ARBA00030072"/>
    </source>
</evidence>
<dbReference type="EMBL" id="VTDN01000003">
    <property type="protein sequence ID" value="MEB5476246.1"/>
    <property type="molecule type" value="Genomic_DNA"/>
</dbReference>
<name>A0ABU6DQW2_9GAMM</name>
<feature type="transmembrane region" description="Helical" evidence="18">
    <location>
        <begin position="28"/>
        <end position="49"/>
    </location>
</feature>
<gene>
    <name evidence="20" type="primary">cyoC</name>
    <name evidence="20" type="ORF">I2F25_04125</name>
</gene>
<evidence type="ECO:0000256" key="8">
    <source>
        <dbReference type="ARBA" id="ARBA00022982"/>
    </source>
</evidence>
<keyword evidence="9 18" id="KW-1133">Transmembrane helix</keyword>
<keyword evidence="7 17" id="KW-0812">Transmembrane</keyword>
<keyword evidence="5" id="KW-0813">Transport</keyword>
<reference evidence="20 21" key="1">
    <citation type="submission" date="2019-08" db="EMBL/GenBank/DDBJ databases">
        <title>Five species of Acinetobacter isolated from floral nectar and animal pollinators.</title>
        <authorList>
            <person name="Hendry T.A."/>
        </authorList>
    </citation>
    <scope>NUCLEOTIDE SEQUENCE [LARGE SCALE GENOMIC DNA]</scope>
    <source>
        <strain evidence="20 21">MD18.27</strain>
    </source>
</reference>
<dbReference type="Pfam" id="PF00510">
    <property type="entry name" value="COX3"/>
    <property type="match status" value="1"/>
</dbReference>
<dbReference type="NCBIfam" id="TIGR02842">
    <property type="entry name" value="CyoC"/>
    <property type="match status" value="1"/>
</dbReference>
<keyword evidence="6" id="KW-1003">Cell membrane</keyword>
<feature type="domain" description="Heme-copper oxidase subunit III family profile" evidence="19">
    <location>
        <begin position="1"/>
        <end position="205"/>
    </location>
</feature>
<dbReference type="PANTHER" id="PTHR11403">
    <property type="entry name" value="CYTOCHROME C OXIDASE SUBUNIT III"/>
    <property type="match status" value="1"/>
</dbReference>
<evidence type="ECO:0000256" key="4">
    <source>
        <dbReference type="ARBA" id="ARBA00014687"/>
    </source>
</evidence>
<evidence type="ECO:0000256" key="18">
    <source>
        <dbReference type="SAM" id="Phobius"/>
    </source>
</evidence>
<comment type="function">
    <text evidence="12">Cytochrome bo(3) ubiquinol terminal oxidase is the component of the aerobic respiratory chain of E.coli that predominates when cells are grown at high aeration. Has proton pump activity across the membrane in addition to electron transfer, pumping 2 protons/electron.</text>
</comment>
<dbReference type="PANTHER" id="PTHR11403:SF2">
    <property type="entry name" value="CYTOCHROME BO(3) UBIQUINOL OXIDASE SUBUNIT 3"/>
    <property type="match status" value="1"/>
</dbReference>
<dbReference type="Gene3D" id="1.20.120.80">
    <property type="entry name" value="Cytochrome c oxidase, subunit III, four-helix bundle"/>
    <property type="match status" value="1"/>
</dbReference>
<keyword evidence="21" id="KW-1185">Reference proteome</keyword>
<comment type="caution">
    <text evidence="20">The sequence shown here is derived from an EMBL/GenBank/DDBJ whole genome shotgun (WGS) entry which is preliminary data.</text>
</comment>
<organism evidence="20 21">
    <name type="scientific">Acinetobacter pollinis</name>
    <dbReference type="NCBI Taxonomy" id="2605270"/>
    <lineage>
        <taxon>Bacteria</taxon>
        <taxon>Pseudomonadati</taxon>
        <taxon>Pseudomonadota</taxon>
        <taxon>Gammaproteobacteria</taxon>
        <taxon>Moraxellales</taxon>
        <taxon>Moraxellaceae</taxon>
        <taxon>Acinetobacter</taxon>
    </lineage>
</organism>
<dbReference type="InterPro" id="IPR000298">
    <property type="entry name" value="Cyt_c_oxidase-like_su3"/>
</dbReference>
<dbReference type="SUPFAM" id="SSF81452">
    <property type="entry name" value="Cytochrome c oxidase subunit III-like"/>
    <property type="match status" value="1"/>
</dbReference>
<evidence type="ECO:0000256" key="12">
    <source>
        <dbReference type="ARBA" id="ARBA00025694"/>
    </source>
</evidence>
<proteinExistence type="inferred from homology"/>
<feature type="transmembrane region" description="Helical" evidence="18">
    <location>
        <begin position="97"/>
        <end position="117"/>
    </location>
</feature>
<evidence type="ECO:0000256" key="7">
    <source>
        <dbReference type="ARBA" id="ARBA00022692"/>
    </source>
</evidence>
<evidence type="ECO:0000313" key="21">
    <source>
        <dbReference type="Proteomes" id="UP001339883"/>
    </source>
</evidence>
<evidence type="ECO:0000259" key="19">
    <source>
        <dbReference type="PROSITE" id="PS50253"/>
    </source>
</evidence>
<keyword evidence="8" id="KW-0249">Electron transport</keyword>
<evidence type="ECO:0000256" key="15">
    <source>
        <dbReference type="ARBA" id="ARBA00032189"/>
    </source>
</evidence>
<dbReference type="RefSeq" id="WP_325774811.1">
    <property type="nucleotide sequence ID" value="NZ_VTDN01000003.1"/>
</dbReference>
<evidence type="ECO:0000256" key="10">
    <source>
        <dbReference type="ARBA" id="ARBA00023002"/>
    </source>
</evidence>